<dbReference type="Gene3D" id="2.60.120.200">
    <property type="match status" value="1"/>
</dbReference>
<keyword evidence="5" id="KW-1185">Reference proteome</keyword>
<dbReference type="NCBIfam" id="TIGR04183">
    <property type="entry name" value="Por_Secre_tail"/>
    <property type="match status" value="1"/>
</dbReference>
<evidence type="ECO:0000256" key="1">
    <source>
        <dbReference type="ARBA" id="ARBA00022729"/>
    </source>
</evidence>
<proteinExistence type="predicted"/>
<feature type="signal peptide" evidence="2">
    <location>
        <begin position="1"/>
        <end position="20"/>
    </location>
</feature>
<dbReference type="EMBL" id="JAUGQQ010000005">
    <property type="protein sequence ID" value="MDN3724633.1"/>
    <property type="molecule type" value="Genomic_DNA"/>
</dbReference>
<gene>
    <name evidence="4" type="ORF">QRD02_09575</name>
</gene>
<evidence type="ECO:0000259" key="3">
    <source>
        <dbReference type="Pfam" id="PF18962"/>
    </source>
</evidence>
<sequence length="316" mass="33857">MKKIYILALVLGAFSFSSNAQVELVDDFESYNLGPISAQSPQWRTWSGVDGGSDDGNVVDDESFSGLQSLLIPGNTLTDLIALVPSAPTSGVYSIEFYSYIPAGKAGYFNMQAAVTPEGSAWVQALMGGNVYFNCDGNSGGIGSVSGAIDCVPVAGDAAFTYPEDQWFKVTCVYDIDGQAWDMYIDDIQFVFDYPFAFGPQVFIELAGLDFYSASAANEMFIDNVTFYSGDITTAGVNDFSADKFSVYPNPVKDMLNIKSSTAVDNVTVYDILGKVVLQENPGKISPAINMSNLASGSYLVKVTIGDSSKTVKVLK</sequence>
<protein>
    <submittedName>
        <fullName evidence="4">T9SS type A sorting domain-containing protein</fullName>
    </submittedName>
</protein>
<evidence type="ECO:0000313" key="4">
    <source>
        <dbReference type="EMBL" id="MDN3724633.1"/>
    </source>
</evidence>
<comment type="caution">
    <text evidence="4">The sequence shown here is derived from an EMBL/GenBank/DDBJ whole genome shotgun (WGS) entry which is preliminary data.</text>
</comment>
<dbReference type="Proteomes" id="UP001244787">
    <property type="component" value="Unassembled WGS sequence"/>
</dbReference>
<evidence type="ECO:0000256" key="2">
    <source>
        <dbReference type="SAM" id="SignalP"/>
    </source>
</evidence>
<dbReference type="Pfam" id="PF18962">
    <property type="entry name" value="Por_Secre_tail"/>
    <property type="match status" value="1"/>
</dbReference>
<reference evidence="4 5" key="1">
    <citation type="submission" date="2023-06" db="EMBL/GenBank/DDBJ databases">
        <authorList>
            <person name="Ye Y.-Q."/>
            <person name="Du Z.-J."/>
        </authorList>
    </citation>
    <scope>NUCLEOTIDE SEQUENCE [LARGE SCALE GENOMIC DNA]</scope>
    <source>
        <strain evidence="4 5">SDUM287046</strain>
    </source>
</reference>
<dbReference type="RefSeq" id="WP_290254721.1">
    <property type="nucleotide sequence ID" value="NZ_JAUGQQ010000005.1"/>
</dbReference>
<accession>A0ABT8DI14</accession>
<feature type="domain" description="Secretion system C-terminal sorting" evidence="3">
    <location>
        <begin position="247"/>
        <end position="314"/>
    </location>
</feature>
<feature type="chain" id="PRO_5045880626" evidence="2">
    <location>
        <begin position="21"/>
        <end position="316"/>
    </location>
</feature>
<name>A0ABT8DI14_9FLAO</name>
<organism evidence="4 5">
    <name type="scientific">Aequorivita aurantiaca</name>
    <dbReference type="NCBI Taxonomy" id="3053356"/>
    <lineage>
        <taxon>Bacteria</taxon>
        <taxon>Pseudomonadati</taxon>
        <taxon>Bacteroidota</taxon>
        <taxon>Flavobacteriia</taxon>
        <taxon>Flavobacteriales</taxon>
        <taxon>Flavobacteriaceae</taxon>
        <taxon>Aequorivita</taxon>
    </lineage>
</organism>
<evidence type="ECO:0000313" key="5">
    <source>
        <dbReference type="Proteomes" id="UP001244787"/>
    </source>
</evidence>
<dbReference type="InterPro" id="IPR026444">
    <property type="entry name" value="Secre_tail"/>
</dbReference>
<keyword evidence="1 2" id="KW-0732">Signal</keyword>